<reference evidence="1" key="2">
    <citation type="submission" date="2023-01" db="EMBL/GenBank/DDBJ databases">
        <title>Draft genome sequence of Portibacter lacus strain NBRC 108769.</title>
        <authorList>
            <person name="Sun Q."/>
            <person name="Mori K."/>
        </authorList>
    </citation>
    <scope>NUCLEOTIDE SEQUENCE</scope>
    <source>
        <strain evidence="1">NBRC 108769</strain>
    </source>
</reference>
<dbReference type="EMBL" id="BSOH01000024">
    <property type="protein sequence ID" value="GLR19024.1"/>
    <property type="molecule type" value="Genomic_DNA"/>
</dbReference>
<dbReference type="InterPro" id="IPR036866">
    <property type="entry name" value="RibonucZ/Hydroxyglut_hydro"/>
</dbReference>
<evidence type="ECO:0000313" key="1">
    <source>
        <dbReference type="EMBL" id="GLR19024.1"/>
    </source>
</evidence>
<dbReference type="AlphaFoldDB" id="A0AA37SSZ9"/>
<dbReference type="InterPro" id="IPR052159">
    <property type="entry name" value="Competence_DNA_uptake"/>
</dbReference>
<reference evidence="1" key="1">
    <citation type="journal article" date="2014" name="Int. J. Syst. Evol. Microbiol.">
        <title>Complete genome sequence of Corynebacterium casei LMG S-19264T (=DSM 44701T), isolated from a smear-ripened cheese.</title>
        <authorList>
            <consortium name="US DOE Joint Genome Institute (JGI-PGF)"/>
            <person name="Walter F."/>
            <person name="Albersmeier A."/>
            <person name="Kalinowski J."/>
            <person name="Ruckert C."/>
        </authorList>
    </citation>
    <scope>NUCLEOTIDE SEQUENCE</scope>
    <source>
        <strain evidence="1">NBRC 108769</strain>
    </source>
</reference>
<dbReference type="PANTHER" id="PTHR30619">
    <property type="entry name" value="DNA INTERNALIZATION/COMPETENCE PROTEIN COMEC/REC2"/>
    <property type="match status" value="1"/>
</dbReference>
<accession>A0AA37SSZ9</accession>
<evidence type="ECO:0000313" key="2">
    <source>
        <dbReference type="Proteomes" id="UP001156666"/>
    </source>
</evidence>
<organism evidence="1 2">
    <name type="scientific">Portibacter lacus</name>
    <dbReference type="NCBI Taxonomy" id="1099794"/>
    <lineage>
        <taxon>Bacteria</taxon>
        <taxon>Pseudomonadati</taxon>
        <taxon>Bacteroidota</taxon>
        <taxon>Saprospiria</taxon>
        <taxon>Saprospirales</taxon>
        <taxon>Haliscomenobacteraceae</taxon>
        <taxon>Portibacter</taxon>
    </lineage>
</organism>
<keyword evidence="2" id="KW-1185">Reference proteome</keyword>
<name>A0AA37SSZ9_9BACT</name>
<protein>
    <submittedName>
        <fullName evidence="1">Uncharacterized protein</fullName>
    </submittedName>
</protein>
<dbReference type="SUPFAM" id="SSF56281">
    <property type="entry name" value="Metallo-hydrolase/oxidoreductase"/>
    <property type="match status" value="1"/>
</dbReference>
<dbReference type="PANTHER" id="PTHR30619:SF1">
    <property type="entry name" value="RECOMBINATION PROTEIN 2"/>
    <property type="match status" value="1"/>
</dbReference>
<dbReference type="RefSeq" id="WP_235295569.1">
    <property type="nucleotide sequence ID" value="NZ_BSOH01000024.1"/>
</dbReference>
<dbReference type="Proteomes" id="UP001156666">
    <property type="component" value="Unassembled WGS sequence"/>
</dbReference>
<sequence length="508" mass="58955">MKKINRCKVRMYRAGTGDCFLLKFYAGTRRKFTMLIDGGVWQGSKEYLTPFVENIKDATDGKIDLLVITHEHRDHVLMFDRCSEIFETFEIDQLWFGWTEDDGDPEVAAWKEKYGDKKKALSFAADRMNQLINDQSIRMSLAGNQAENEMYDAKVLFSDVVNGFSELHAAGFDGQKIYKGGLKGMEVVKKLKVNKVRYCRQGEIIKDIKNMEGVKFYVLGPPNMYQQVKKEHGKEGESYDHNKDLEVNDLFSLSVLKDELEPLKDDILPFDREFVIENDQMGKECFSVSNSQIRYEDPMKEWRRIDHDWLYSSGNLALRMNSLTNNLSLALAIEFEESKKVMLFPGDAEFGSWESWHKIKWHQGELKTEDLLNQTVFYKVAHHLSHNGTAASLGLEMMNHSDLVAMATLDFTNISNGWKSTMPNRKIVKELLKRTKGRLILLNDEEVYSDFEERELISTVIEKEKARMNDAEKYEFDRDFDIPKSIKVKTKGQIIEKPLYYEYAVDGR</sequence>
<comment type="caution">
    <text evidence="1">The sequence shown here is derived from an EMBL/GenBank/DDBJ whole genome shotgun (WGS) entry which is preliminary data.</text>
</comment>
<dbReference type="Gene3D" id="3.60.15.10">
    <property type="entry name" value="Ribonuclease Z/Hydroxyacylglutathione hydrolase-like"/>
    <property type="match status" value="1"/>
</dbReference>
<gene>
    <name evidence="1" type="ORF">GCM10007940_36400</name>
</gene>
<proteinExistence type="predicted"/>